<keyword evidence="2" id="KW-1185">Reference proteome</keyword>
<gene>
    <name evidence="1" type="ORF">MLD38_013823</name>
</gene>
<evidence type="ECO:0000313" key="2">
    <source>
        <dbReference type="Proteomes" id="UP001057402"/>
    </source>
</evidence>
<proteinExistence type="predicted"/>
<protein>
    <submittedName>
        <fullName evidence="1">Uncharacterized protein</fullName>
    </submittedName>
</protein>
<comment type="caution">
    <text evidence="1">The sequence shown here is derived from an EMBL/GenBank/DDBJ whole genome shotgun (WGS) entry which is preliminary data.</text>
</comment>
<dbReference type="EMBL" id="CM042883">
    <property type="protein sequence ID" value="KAI4376023.1"/>
    <property type="molecule type" value="Genomic_DNA"/>
</dbReference>
<evidence type="ECO:0000313" key="1">
    <source>
        <dbReference type="EMBL" id="KAI4376023.1"/>
    </source>
</evidence>
<organism evidence="1 2">
    <name type="scientific">Melastoma candidum</name>
    <dbReference type="NCBI Taxonomy" id="119954"/>
    <lineage>
        <taxon>Eukaryota</taxon>
        <taxon>Viridiplantae</taxon>
        <taxon>Streptophyta</taxon>
        <taxon>Embryophyta</taxon>
        <taxon>Tracheophyta</taxon>
        <taxon>Spermatophyta</taxon>
        <taxon>Magnoliopsida</taxon>
        <taxon>eudicotyledons</taxon>
        <taxon>Gunneridae</taxon>
        <taxon>Pentapetalae</taxon>
        <taxon>rosids</taxon>
        <taxon>malvids</taxon>
        <taxon>Myrtales</taxon>
        <taxon>Melastomataceae</taxon>
        <taxon>Melastomatoideae</taxon>
        <taxon>Melastomateae</taxon>
        <taxon>Melastoma</taxon>
    </lineage>
</organism>
<accession>A0ACB9REZ7</accession>
<dbReference type="Proteomes" id="UP001057402">
    <property type="component" value="Chromosome 4"/>
</dbReference>
<sequence>MWDFFERVTYRKGKRRSIFFFVIRVFFYEEFIIGRQDTVFFLFRKTYLCFAGHDSVQIIKGLQQSRMVETFMGCACSARQ</sequence>
<name>A0ACB9REZ7_9MYRT</name>
<reference evidence="2" key="1">
    <citation type="journal article" date="2023" name="Front. Plant Sci.">
        <title>Chromosomal-level genome assembly of Melastoma candidum provides insights into trichome evolution.</title>
        <authorList>
            <person name="Zhong Y."/>
            <person name="Wu W."/>
            <person name="Sun C."/>
            <person name="Zou P."/>
            <person name="Liu Y."/>
            <person name="Dai S."/>
            <person name="Zhou R."/>
        </authorList>
    </citation>
    <scope>NUCLEOTIDE SEQUENCE [LARGE SCALE GENOMIC DNA]</scope>
</reference>